<reference evidence="2 3" key="1">
    <citation type="submission" date="2013-04" db="EMBL/GenBank/DDBJ databases">
        <title>Oceanicola sp. 22II1-22F33 Genome Sequencing.</title>
        <authorList>
            <person name="Lai Q."/>
            <person name="Li G."/>
            <person name="Shao Z."/>
        </authorList>
    </citation>
    <scope>NUCLEOTIDE SEQUENCE [LARGE SCALE GENOMIC DNA]</scope>
    <source>
        <strain evidence="2 3">22II1-22F33</strain>
    </source>
</reference>
<keyword evidence="2" id="KW-0347">Helicase</keyword>
<proteinExistence type="predicted"/>
<accession>A0A225NMS2</accession>
<dbReference type="InterPro" id="IPR011335">
    <property type="entry name" value="Restrct_endonuc-II-like"/>
</dbReference>
<feature type="domain" description="PD-(D/E)XK endonuclease-like" evidence="1">
    <location>
        <begin position="710"/>
        <end position="938"/>
    </location>
</feature>
<dbReference type="SUPFAM" id="SSF52980">
    <property type="entry name" value="Restriction endonuclease-like"/>
    <property type="match status" value="1"/>
</dbReference>
<dbReference type="Gene3D" id="3.90.320.10">
    <property type="match status" value="1"/>
</dbReference>
<evidence type="ECO:0000313" key="2">
    <source>
        <dbReference type="EMBL" id="OWU75801.1"/>
    </source>
</evidence>
<dbReference type="EMBL" id="AQQR01000002">
    <property type="protein sequence ID" value="OWU75801.1"/>
    <property type="molecule type" value="Genomic_DNA"/>
</dbReference>
<evidence type="ECO:0000259" key="1">
    <source>
        <dbReference type="Pfam" id="PF12705"/>
    </source>
</evidence>
<dbReference type="Proteomes" id="UP000215377">
    <property type="component" value="Unassembled WGS sequence"/>
</dbReference>
<dbReference type="InterPro" id="IPR038726">
    <property type="entry name" value="PDDEXK_AddAB-type"/>
</dbReference>
<name>A0A225NMS2_9RHOB</name>
<dbReference type="AlphaFoldDB" id="A0A225NMS2"/>
<keyword evidence="2" id="KW-0067">ATP-binding</keyword>
<dbReference type="OrthoDB" id="9780606at2"/>
<keyword evidence="2" id="KW-0378">Hydrolase</keyword>
<evidence type="ECO:0000313" key="3">
    <source>
        <dbReference type="Proteomes" id="UP000215377"/>
    </source>
</evidence>
<dbReference type="SUPFAM" id="SSF52540">
    <property type="entry name" value="P-loop containing nucleoside triphosphate hydrolases"/>
    <property type="match status" value="1"/>
</dbReference>
<dbReference type="NCBIfam" id="TIGR02786">
    <property type="entry name" value="addB_alphas"/>
    <property type="match status" value="1"/>
</dbReference>
<gene>
    <name evidence="2" type="ORF">ATO3_06315</name>
</gene>
<keyword evidence="2" id="KW-0547">Nucleotide-binding</keyword>
<dbReference type="Pfam" id="PF12705">
    <property type="entry name" value="PDDEXK_1"/>
    <property type="match status" value="1"/>
</dbReference>
<keyword evidence="3" id="KW-1185">Reference proteome</keyword>
<dbReference type="RefSeq" id="WP_088648978.1">
    <property type="nucleotide sequence ID" value="NZ_AQQR01000002.1"/>
</dbReference>
<dbReference type="InterPro" id="IPR027417">
    <property type="entry name" value="P-loop_NTPase"/>
</dbReference>
<comment type="caution">
    <text evidence="2">The sequence shown here is derived from an EMBL/GenBank/DDBJ whole genome shotgun (WGS) entry which is preliminary data.</text>
</comment>
<organism evidence="2 3">
    <name type="scientific">Marinibacterium profundimaris</name>
    <dbReference type="NCBI Taxonomy" id="1679460"/>
    <lineage>
        <taxon>Bacteria</taxon>
        <taxon>Pseudomonadati</taxon>
        <taxon>Pseudomonadota</taxon>
        <taxon>Alphaproteobacteria</taxon>
        <taxon>Rhodobacterales</taxon>
        <taxon>Paracoccaceae</taxon>
        <taxon>Marinibacterium</taxon>
    </lineage>
</organism>
<protein>
    <submittedName>
        <fullName evidence="2">Helicase</fullName>
    </submittedName>
</protein>
<dbReference type="GO" id="GO:0004386">
    <property type="term" value="F:helicase activity"/>
    <property type="evidence" value="ECO:0007669"/>
    <property type="project" value="UniProtKB-KW"/>
</dbReference>
<dbReference type="InterPro" id="IPR011604">
    <property type="entry name" value="PDDEXK-like_dom_sf"/>
</dbReference>
<sequence>MFDPGDRSRLFALPPGADFPAELLAGIETRMQGQPPEAWARVLLIVNTRRMARRLRDLFDAGPPRLLPQIRLISDLDTGLTGLPPAIPPLRRRLQLAQLVAKLVEAQPDLAPRAAVYDLADSLADLFAEMQGEGVSPETIAGLDVSDLSGHWARAQKFISIAGALADPEAPEAEARQRLMAEALAAQWETAPPETPVILAGSTGSRGMMQILMRAVARLPQGAVVLPGYDWDLPGAVWQGMGDALSTEDHPQYRFKALMDQMDLAPGDIRRWTDAPPPAPERNRVLSLAMRPAPVTDAWLSEGPSLPDLGPAMQDVTLVEASDPREEALAIAMRLRQAVEDGQSAALITPDRMLTRQVEAALDRWNIVADDSAGQPLHLAPPGRFLRQLADLVAQPVTPESLLAVLKHPLCHSGPGRASHLIYTRDLELWLRRNGPPHPAPETLDRFARDMVDRKRTPPPETWRSWVAETLLTAHAPDPAPLTDRIAALRALADRAAAGAEGSDSGQLWEQNAGQEAEKVIDALALHADAGGDMSGRDAADLLAALLQRETVRDRDKPHPGVMIWGTLEARVQGADLLILGGLNEGSWPEPARPDPWLNRALRHQAGLLLPERRIGLAAHDFQQAAGAREVWLTRARRSSDAETVPSRWVNRLVNLMGGLPGRGGPEALAAMRARGQVWLGRAKALERAPRIAPAPRPSPRPPVEVRPDQLSVTRIKTLIRDPYAIYARHVLKLRPLDPLMTEPDALLRGTVIHKVLEDFIKGSCADPSQLSTEALMCRAEEVLEQEVPWAAERRLWRARLARVAEWFVTGERTRRSLAQPEAFEVFGEAVIEEPPFTLTGEADRIDRDGLGRYVIYDYKTGRPPTGKEQRLFDKQLLLEAAMATKGGFRGLEAGPVARAVFLGLGGSGKEEPAPLDDSPVDQVWEEFRNLLRAWRDPAQGYTSRRMLQKDSDVGDYDQLARYGEWDMSDDPEPEDMT</sequence>
<dbReference type="InterPro" id="IPR014153">
    <property type="entry name" value="Ds_break_AddB"/>
</dbReference>